<dbReference type="InterPro" id="IPR000601">
    <property type="entry name" value="PKD_dom"/>
</dbReference>
<dbReference type="Proteomes" id="UP000272015">
    <property type="component" value="Unassembled WGS sequence"/>
</dbReference>
<dbReference type="PROSITE" id="PS50093">
    <property type="entry name" value="PKD"/>
    <property type="match status" value="1"/>
</dbReference>
<organism evidence="2 3">
    <name type="scientific">Cryobacterium melibiosiphilum</name>
    <dbReference type="NCBI Taxonomy" id="995039"/>
    <lineage>
        <taxon>Bacteria</taxon>
        <taxon>Bacillati</taxon>
        <taxon>Actinomycetota</taxon>
        <taxon>Actinomycetes</taxon>
        <taxon>Micrococcales</taxon>
        <taxon>Microbacteriaceae</taxon>
        <taxon>Cryobacterium</taxon>
    </lineage>
</organism>
<protein>
    <recommendedName>
        <fullName evidence="1">PKD domain-containing protein</fullName>
    </recommendedName>
</protein>
<dbReference type="EMBL" id="QZVS01000034">
    <property type="protein sequence ID" value="RJT92037.1"/>
    <property type="molecule type" value="Genomic_DNA"/>
</dbReference>
<comment type="caution">
    <text evidence="2">The sequence shown here is derived from an EMBL/GenBank/DDBJ whole genome shotgun (WGS) entry which is preliminary data.</text>
</comment>
<evidence type="ECO:0000313" key="3">
    <source>
        <dbReference type="Proteomes" id="UP000272015"/>
    </source>
</evidence>
<name>A0A3A5MPM2_9MICO</name>
<keyword evidence="3" id="KW-1185">Reference proteome</keyword>
<evidence type="ECO:0000259" key="1">
    <source>
        <dbReference type="PROSITE" id="PS50093"/>
    </source>
</evidence>
<dbReference type="InterPro" id="IPR013783">
    <property type="entry name" value="Ig-like_fold"/>
</dbReference>
<dbReference type="GO" id="GO:0005975">
    <property type="term" value="P:carbohydrate metabolic process"/>
    <property type="evidence" value="ECO:0007669"/>
    <property type="project" value="UniProtKB-ARBA"/>
</dbReference>
<accession>A0A3A5MPM2</accession>
<dbReference type="Gene3D" id="2.60.40.10">
    <property type="entry name" value="Immunoglobulins"/>
    <property type="match status" value="1"/>
</dbReference>
<reference evidence="2 3" key="1">
    <citation type="submission" date="2018-09" db="EMBL/GenBank/DDBJ databases">
        <title>Novel species of Cryobacterium.</title>
        <authorList>
            <person name="Liu Q."/>
            <person name="Xin Y.-H."/>
        </authorList>
    </citation>
    <scope>NUCLEOTIDE SEQUENCE [LARGE SCALE GENOMIC DNA]</scope>
    <source>
        <strain evidence="2 3">Hh39</strain>
    </source>
</reference>
<proteinExistence type="predicted"/>
<feature type="domain" description="PKD" evidence="1">
    <location>
        <begin position="174"/>
        <end position="226"/>
    </location>
</feature>
<dbReference type="AlphaFoldDB" id="A0A3A5MPM2"/>
<sequence length="287" mass="30741">MIDCTKSAQYGVTCPPKTFANATNGTAQVGATATTPAVEATKTPETTVEVHTKLRVDPFVRWLLTDDLTLPLDQRPIKSIVKGPGLVEIRPDRFVLACMTGDPCDPNRPAVVVTPGIPAMRITDLATFTPDAPTQQMQPNGWMVKGLATNFVARASAHEQTGTLLGLPADVRFTPISYAWDYGDGTTGSSATGGATWQQLNMPEFSETATSHTYKPGEYTITPSVTYSAEYRYAGSDWLPVDGTITIPGAPTTATAWIVRTALVAKNCLDDPEGIGCYTKDDPIPNQ</sequence>
<gene>
    <name evidence="2" type="ORF">D6T64_00855</name>
</gene>
<evidence type="ECO:0000313" key="2">
    <source>
        <dbReference type="EMBL" id="RJT92037.1"/>
    </source>
</evidence>